<evidence type="ECO:0000313" key="4">
    <source>
        <dbReference type="Proteomes" id="UP000027238"/>
    </source>
</evidence>
<evidence type="ECO:0000313" key="3">
    <source>
        <dbReference type="EMBL" id="KDN71042.1"/>
    </source>
</evidence>
<feature type="signal peptide" evidence="2">
    <location>
        <begin position="1"/>
        <end position="21"/>
    </location>
</feature>
<reference evidence="4" key="1">
    <citation type="journal article" date="2014" name="Genome Announc.">
        <title>Draft genome sequence of Colletotrichum sublineola, a destructive pathogen of cultivated sorghum.</title>
        <authorList>
            <person name="Baroncelli R."/>
            <person name="Sanz-Martin J.M."/>
            <person name="Rech G.E."/>
            <person name="Sukno S.A."/>
            <person name="Thon M.R."/>
        </authorList>
    </citation>
    <scope>NUCLEOTIDE SEQUENCE [LARGE SCALE GENOMIC DNA]</scope>
    <source>
        <strain evidence="4">TX430BB</strain>
    </source>
</reference>
<dbReference type="Proteomes" id="UP000027238">
    <property type="component" value="Unassembled WGS sequence"/>
</dbReference>
<sequence length="237" mass="26780">MYRHLLRISLAIFALATCVVGGGVEIHSGHLSVPRLDDSLSDKSRILKDPDIGPRSNDSPIRRGSSSFSRVVRPRANAPFELHAVECHDPEWPEYKGHGDVHRDRIDHGALTFCESDLARSTLTTVDDVKNHPLHAWRWRYYDDRKIYQDYKVHWRVNCRTIQGFQDIEFPLGPNGPSCIDIMRDNYIKCEFGSLCPSRSRFVLIKLVAGNNGGIGGSTQAGCLVYTLHAGREGQYY</sequence>
<feature type="chain" id="PRO_5001630523" evidence="2">
    <location>
        <begin position="22"/>
        <end position="237"/>
    </location>
</feature>
<dbReference type="OMA" id="HAWRWRY"/>
<name>A0A066XQ83_COLSU</name>
<gene>
    <name evidence="3" type="ORF">CSUB01_10589</name>
</gene>
<dbReference type="AlphaFoldDB" id="A0A066XQ83"/>
<dbReference type="HOGENOM" id="CLU_1170581_0_0_1"/>
<keyword evidence="4" id="KW-1185">Reference proteome</keyword>
<comment type="caution">
    <text evidence="3">The sequence shown here is derived from an EMBL/GenBank/DDBJ whole genome shotgun (WGS) entry which is preliminary data.</text>
</comment>
<evidence type="ECO:0000256" key="1">
    <source>
        <dbReference type="SAM" id="MobiDB-lite"/>
    </source>
</evidence>
<keyword evidence="2" id="KW-0732">Signal</keyword>
<proteinExistence type="predicted"/>
<organism evidence="3 4">
    <name type="scientific">Colletotrichum sublineola</name>
    <name type="common">Sorghum anthracnose fungus</name>
    <dbReference type="NCBI Taxonomy" id="1173701"/>
    <lineage>
        <taxon>Eukaryota</taxon>
        <taxon>Fungi</taxon>
        <taxon>Dikarya</taxon>
        <taxon>Ascomycota</taxon>
        <taxon>Pezizomycotina</taxon>
        <taxon>Sordariomycetes</taxon>
        <taxon>Hypocreomycetidae</taxon>
        <taxon>Glomerellales</taxon>
        <taxon>Glomerellaceae</taxon>
        <taxon>Colletotrichum</taxon>
        <taxon>Colletotrichum graminicola species complex</taxon>
    </lineage>
</organism>
<evidence type="ECO:0000256" key="2">
    <source>
        <dbReference type="SAM" id="SignalP"/>
    </source>
</evidence>
<feature type="region of interest" description="Disordered" evidence="1">
    <location>
        <begin position="44"/>
        <end position="69"/>
    </location>
</feature>
<dbReference type="eggNOG" id="ENOG502RUHW">
    <property type="taxonomic scope" value="Eukaryota"/>
</dbReference>
<accession>A0A066XQ83</accession>
<dbReference type="OrthoDB" id="1896086at2759"/>
<protein>
    <submittedName>
        <fullName evidence="3">Uncharacterized protein</fullName>
    </submittedName>
</protein>
<dbReference type="EMBL" id="JMSE01000264">
    <property type="protein sequence ID" value="KDN71042.1"/>
    <property type="molecule type" value="Genomic_DNA"/>
</dbReference>